<protein>
    <submittedName>
        <fullName evidence="4">AAA family ATPase</fullName>
    </submittedName>
</protein>
<dbReference type="SUPFAM" id="SSF52540">
    <property type="entry name" value="P-loop containing nucleoside triphosphate hydrolases"/>
    <property type="match status" value="1"/>
</dbReference>
<dbReference type="Gene3D" id="3.40.50.300">
    <property type="entry name" value="P-loop containing nucleotide triphosphate hydrolases"/>
    <property type="match status" value="1"/>
</dbReference>
<proteinExistence type="predicted"/>
<dbReference type="Proteomes" id="UP001597110">
    <property type="component" value="Unassembled WGS sequence"/>
</dbReference>
<keyword evidence="5" id="KW-1185">Reference proteome</keyword>
<sequence length="1133" mass="126029">MPKKPTHNQSHFRVGDAMVYPDRLIISINDEEHAIEPRIMEVLIALASAAQNNEVLSAVNLYIRAWIGRAHAEDNVADPHIDVMQAENPVHKAITHLRKVFGDDPKSPRYIETIRKRGYRLVARVVYQDHYRRVAVARKIWTTGSPYVGLNAFDSSHASVFLGRSRTTGELIEAVRRQLDQQRRLVLVVGASGCGKTSLVNAGAIPILTEKGGYDGLRALSVARCDLAGTRREDALPRLAAALMQWTLDRREILPPQPVETLAGTLRGQPESLPDTLEDAFRRHASRDMSALSHPHLLLVIDHAEAIVADPSFGSDDHAEIDRFLHHLCESRHVCVIVIVRGDFYLALAEALPGMTERKSGDGHVDVLAPRTGEIGDIIRIPAASAGLEFQQHPESKDYLDDVLLRAAVAQPDALPLLQHTLQMLYERRNTSMQLCFDAYQAIGGLEGALAHHAEQIFTGLPDEIQASLDQVLSRIVVMQPEDDRVSARRIARHILDAPAIALSEAFVQARLFVAEHENGNAHYRVSHEALLRRWPRAVEWISENRRLLLARIRLHRASKRWADEGRRDDHLITSRDELREAESAATASGDGISEDEATFIARSNRIQNIRRRIRSASIAMLGSLTVATSVLWMTARQASQEAIEHRRNSQRISANVLGELADAIRPTNKLELLDLIATEALESLSPQKIEDLNESELLNRAKSLRIVAEVKIKQGKIAIARQTLIAAAHSAKAAASSKSKNVQGMNEYGQIAYYLGYCDYLSGDLDGAERNWRDYLENSNLLIAKDPRNPEWIIEKSYAIDNIGTIEKERGKNESAARLFSKSATLKSEAIQLAPDRPDWIKDLTDTRSKIASIKESTGNLVESAMQNSQDQAALRIAVTHDPGNMNLLRWLGNSLARSANLAMSMGDKDNASMKIAESISILNRVTESTSMDASARRDLAYALMISGDIARSQEGLEIASKQYHNAASILDSLLESEDTVLEWKRLHSLIKMRIFRDSPKKLQEESVFRSALKSLESLEAITPQEHSARMAVIEARIAASSFLIANGNRKKAETMIERTIAELKSSADEKNTRIASAWIALHVLRGTPEEASSQSDWLKLIGYDQSTAWAMAGHINHSHKRNPEKYGVSSR</sequence>
<evidence type="ECO:0000313" key="4">
    <source>
        <dbReference type="EMBL" id="MFD0726652.1"/>
    </source>
</evidence>
<dbReference type="InterPro" id="IPR027417">
    <property type="entry name" value="P-loop_NTPase"/>
</dbReference>
<dbReference type="InterPro" id="IPR049052">
    <property type="entry name" value="nSTAND1"/>
</dbReference>
<dbReference type="PANTHER" id="PTHR47691">
    <property type="entry name" value="REGULATOR-RELATED"/>
    <property type="match status" value="1"/>
</dbReference>
<dbReference type="PROSITE" id="PS51755">
    <property type="entry name" value="OMPR_PHOB"/>
    <property type="match status" value="1"/>
</dbReference>
<feature type="domain" description="OmpR/PhoB-type" evidence="3">
    <location>
        <begin position="9"/>
        <end position="123"/>
    </location>
</feature>
<dbReference type="CDD" id="cd00383">
    <property type="entry name" value="trans_reg_C"/>
    <property type="match status" value="1"/>
</dbReference>
<feature type="DNA-binding region" description="OmpR/PhoB-type" evidence="2">
    <location>
        <begin position="9"/>
        <end position="123"/>
    </location>
</feature>
<evidence type="ECO:0000313" key="5">
    <source>
        <dbReference type="Proteomes" id="UP001597110"/>
    </source>
</evidence>
<evidence type="ECO:0000256" key="1">
    <source>
        <dbReference type="ARBA" id="ARBA00023125"/>
    </source>
</evidence>
<keyword evidence="1 2" id="KW-0238">DNA-binding</keyword>
<dbReference type="SUPFAM" id="SSF46894">
    <property type="entry name" value="C-terminal effector domain of the bipartite response regulators"/>
    <property type="match status" value="1"/>
</dbReference>
<comment type="caution">
    <text evidence="4">The sequence shown here is derived from an EMBL/GenBank/DDBJ whole genome shotgun (WGS) entry which is preliminary data.</text>
</comment>
<dbReference type="InterPro" id="IPR016032">
    <property type="entry name" value="Sig_transdc_resp-reg_C-effctor"/>
</dbReference>
<evidence type="ECO:0000256" key="2">
    <source>
        <dbReference type="PROSITE-ProRule" id="PRU01091"/>
    </source>
</evidence>
<dbReference type="Gene3D" id="1.10.10.10">
    <property type="entry name" value="Winged helix-like DNA-binding domain superfamily/Winged helix DNA-binding domain"/>
    <property type="match status" value="1"/>
</dbReference>
<dbReference type="InterPro" id="IPR036388">
    <property type="entry name" value="WH-like_DNA-bd_sf"/>
</dbReference>
<dbReference type="InterPro" id="IPR001867">
    <property type="entry name" value="OmpR/PhoB-type_DNA-bd"/>
</dbReference>
<evidence type="ECO:0000259" key="3">
    <source>
        <dbReference type="PROSITE" id="PS51755"/>
    </source>
</evidence>
<name>A0ABW2YE50_9GAMM</name>
<dbReference type="Pfam" id="PF00486">
    <property type="entry name" value="Trans_reg_C"/>
    <property type="match status" value="1"/>
</dbReference>
<dbReference type="RefSeq" id="WP_386824693.1">
    <property type="nucleotide sequence ID" value="NZ_JBHTIF010000002.1"/>
</dbReference>
<dbReference type="InterPro" id="IPR011990">
    <property type="entry name" value="TPR-like_helical_dom_sf"/>
</dbReference>
<gene>
    <name evidence="4" type="ORF">ACFQ0E_13705</name>
</gene>
<dbReference type="SMART" id="SM00862">
    <property type="entry name" value="Trans_reg_C"/>
    <property type="match status" value="1"/>
</dbReference>
<dbReference type="PANTHER" id="PTHR47691:SF3">
    <property type="entry name" value="HTH-TYPE TRANSCRIPTIONAL REGULATOR RV0890C-RELATED"/>
    <property type="match status" value="1"/>
</dbReference>
<dbReference type="Gene3D" id="1.25.40.10">
    <property type="entry name" value="Tetratricopeptide repeat domain"/>
    <property type="match status" value="1"/>
</dbReference>
<accession>A0ABW2YE50</accession>
<reference evidence="5" key="1">
    <citation type="journal article" date="2019" name="Int. J. Syst. Evol. Microbiol.">
        <title>The Global Catalogue of Microorganisms (GCM) 10K type strain sequencing project: providing services to taxonomists for standard genome sequencing and annotation.</title>
        <authorList>
            <consortium name="The Broad Institute Genomics Platform"/>
            <consortium name="The Broad Institute Genome Sequencing Center for Infectious Disease"/>
            <person name="Wu L."/>
            <person name="Ma J."/>
        </authorList>
    </citation>
    <scope>NUCLEOTIDE SEQUENCE [LARGE SCALE GENOMIC DNA]</scope>
    <source>
        <strain evidence="5">CCUG 55585</strain>
    </source>
</reference>
<organism evidence="4 5">
    <name type="scientific">Lysobacter brunescens</name>
    <dbReference type="NCBI Taxonomy" id="262323"/>
    <lineage>
        <taxon>Bacteria</taxon>
        <taxon>Pseudomonadati</taxon>
        <taxon>Pseudomonadota</taxon>
        <taxon>Gammaproteobacteria</taxon>
        <taxon>Lysobacterales</taxon>
        <taxon>Lysobacteraceae</taxon>
        <taxon>Lysobacter</taxon>
    </lineage>
</organism>
<dbReference type="EMBL" id="JBHTIF010000002">
    <property type="protein sequence ID" value="MFD0726652.1"/>
    <property type="molecule type" value="Genomic_DNA"/>
</dbReference>
<dbReference type="Pfam" id="PF20703">
    <property type="entry name" value="nSTAND1"/>
    <property type="match status" value="1"/>
</dbReference>